<dbReference type="GO" id="GO:0005576">
    <property type="term" value="C:extracellular region"/>
    <property type="evidence" value="ECO:0007669"/>
    <property type="project" value="InterPro"/>
</dbReference>
<dbReference type="RefSeq" id="WP_327788611.1">
    <property type="nucleotide sequence ID" value="NZ_JARGEQ010000073.1"/>
</dbReference>
<evidence type="ECO:0000256" key="1">
    <source>
        <dbReference type="ARBA" id="ARBA00022729"/>
    </source>
</evidence>
<dbReference type="EMBL" id="JARGEQ010000073">
    <property type="protein sequence ID" value="MDF1586195.1"/>
    <property type="molecule type" value="Genomic_DNA"/>
</dbReference>
<protein>
    <submittedName>
        <fullName evidence="4">PHB depolymerase family esterase</fullName>
    </submittedName>
</protein>
<evidence type="ECO:0000256" key="3">
    <source>
        <dbReference type="SAM" id="MobiDB-lite"/>
    </source>
</evidence>
<feature type="compositionally biased region" description="Low complexity" evidence="3">
    <location>
        <begin position="74"/>
        <end position="89"/>
    </location>
</feature>
<evidence type="ECO:0000256" key="2">
    <source>
        <dbReference type="ARBA" id="ARBA00022801"/>
    </source>
</evidence>
<reference evidence="4 5" key="1">
    <citation type="submission" date="2023-03" db="EMBL/GenBank/DDBJ databases">
        <title>YIM 152171 draft genome.</title>
        <authorList>
            <person name="Yang Z."/>
        </authorList>
    </citation>
    <scope>NUCLEOTIDE SEQUENCE [LARGE SCALE GENOMIC DNA]</scope>
    <source>
        <strain evidence="4 5">YIM 152171</strain>
    </source>
</reference>
<dbReference type="Proteomes" id="UP001301140">
    <property type="component" value="Unassembled WGS sequence"/>
</dbReference>
<accession>A0AAP3UZ50</accession>
<feature type="region of interest" description="Disordered" evidence="3">
    <location>
        <begin position="32"/>
        <end position="99"/>
    </location>
</feature>
<keyword evidence="1" id="KW-0732">Signal</keyword>
<comment type="caution">
    <text evidence="4">The sequence shown here is derived from an EMBL/GenBank/DDBJ whole genome shotgun (WGS) entry which is preliminary data.</text>
</comment>
<dbReference type="Pfam" id="PF10503">
    <property type="entry name" value="Esterase_PHB"/>
    <property type="match status" value="1"/>
</dbReference>
<keyword evidence="5" id="KW-1185">Reference proteome</keyword>
<dbReference type="InterPro" id="IPR010126">
    <property type="entry name" value="Esterase_phb"/>
</dbReference>
<dbReference type="Gene3D" id="3.40.50.1820">
    <property type="entry name" value="alpha/beta hydrolase"/>
    <property type="match status" value="1"/>
</dbReference>
<dbReference type="NCBIfam" id="TIGR01840">
    <property type="entry name" value="esterase_phb"/>
    <property type="match status" value="1"/>
</dbReference>
<gene>
    <name evidence="4" type="ORF">PZ740_07335</name>
</gene>
<feature type="region of interest" description="Disordered" evidence="3">
    <location>
        <begin position="104"/>
        <end position="123"/>
    </location>
</feature>
<dbReference type="GO" id="GO:0016787">
    <property type="term" value="F:hydrolase activity"/>
    <property type="evidence" value="ECO:0007669"/>
    <property type="project" value="UniProtKB-KW"/>
</dbReference>
<organism evidence="4 5">
    <name type="scientific">Marinimicrococcus flavescens</name>
    <dbReference type="NCBI Taxonomy" id="3031815"/>
    <lineage>
        <taxon>Bacteria</taxon>
        <taxon>Pseudomonadati</taxon>
        <taxon>Pseudomonadota</taxon>
        <taxon>Alphaproteobacteria</taxon>
        <taxon>Geminicoccales</taxon>
        <taxon>Geminicoccaceae</taxon>
        <taxon>Marinimicrococcus</taxon>
    </lineage>
</organism>
<keyword evidence="2" id="KW-0378">Hydrolase</keyword>
<feature type="compositionally biased region" description="Low complexity" evidence="3">
    <location>
        <begin position="44"/>
        <end position="53"/>
    </location>
</feature>
<proteinExistence type="predicted"/>
<dbReference type="SUPFAM" id="SSF53474">
    <property type="entry name" value="alpha/beta-Hydrolases"/>
    <property type="match status" value="1"/>
</dbReference>
<name>A0AAP3UZ50_9PROT</name>
<dbReference type="AlphaFoldDB" id="A0AAP3UZ50"/>
<dbReference type="InterPro" id="IPR050955">
    <property type="entry name" value="Plant_Biomass_Hydrol_Est"/>
</dbReference>
<dbReference type="PANTHER" id="PTHR43037:SF1">
    <property type="entry name" value="BLL1128 PROTEIN"/>
    <property type="match status" value="1"/>
</dbReference>
<dbReference type="InterPro" id="IPR029058">
    <property type="entry name" value="AB_hydrolase_fold"/>
</dbReference>
<dbReference type="PANTHER" id="PTHR43037">
    <property type="entry name" value="UNNAMED PRODUCT-RELATED"/>
    <property type="match status" value="1"/>
</dbReference>
<evidence type="ECO:0000313" key="4">
    <source>
        <dbReference type="EMBL" id="MDF1586195.1"/>
    </source>
</evidence>
<evidence type="ECO:0000313" key="5">
    <source>
        <dbReference type="Proteomes" id="UP001301140"/>
    </source>
</evidence>
<sequence>MNPLPRIDMAEVSRLTREGRLEEAMAVLRRALPGGPAAAPPRPAGNARPGPAGDTPPTLDMVPPSAATGGAWTSPPAGGERAAGRSGSPGQPGIPEALRGFLGRMGQPAAAGGPFPSPLPAGARFEEHSFANEAGSRTYKLYVPASHGGRTLPLVVMLHGCTQTPDDFAAGTRMNELAERQGLLVAYPAQAPSANASRCWNWFSADDQQRDRGEPSILAGITRRIMREHAVAPGRVYVAGLSAGGAAAAVMGSAYPDLYAAIGVHSGLACGAAGDLPSALAAMRQGGPPPARGPRRRGVPAIVFHGDRDTTVHPVNGDRVIAQAKAGSALRTALESGEARGGLRYTRTVHAEESGRAMLEQWVLHGAGHAWSGGSAAGSFTEPRGPDASREMMRFFLQHATTAAF</sequence>